<keyword evidence="1" id="KW-1133">Transmembrane helix</keyword>
<feature type="transmembrane region" description="Helical" evidence="1">
    <location>
        <begin position="182"/>
        <end position="199"/>
    </location>
</feature>
<keyword evidence="1" id="KW-0812">Transmembrane</keyword>
<comment type="caution">
    <text evidence="2">The sequence shown here is derived from an EMBL/GenBank/DDBJ whole genome shotgun (WGS) entry which is preliminary data.</text>
</comment>
<name>A0A2J8B4P2_9FIRM</name>
<evidence type="ECO:0000313" key="2">
    <source>
        <dbReference type="EMBL" id="PNH19714.1"/>
    </source>
</evidence>
<organism evidence="2 3">
    <name type="scientific">Mageeibacillus indolicus</name>
    <dbReference type="NCBI Taxonomy" id="884684"/>
    <lineage>
        <taxon>Bacteria</taxon>
        <taxon>Bacillati</taxon>
        <taxon>Bacillota</taxon>
        <taxon>Clostridia</taxon>
        <taxon>Eubacteriales</taxon>
        <taxon>Oscillospiraceae</taxon>
        <taxon>Mageeibacillus</taxon>
    </lineage>
</organism>
<dbReference type="RefSeq" id="WP_034574084.1">
    <property type="nucleotide sequence ID" value="NZ_NBZD01000001.1"/>
</dbReference>
<dbReference type="AlphaFoldDB" id="A0A2J8B4P2"/>
<feature type="transmembrane region" description="Helical" evidence="1">
    <location>
        <begin position="20"/>
        <end position="43"/>
    </location>
</feature>
<sequence length="261" mass="30565">MSANFFAYFYRATPDAKPILFTLIHCILLLIFLAFFITGLLYCRKLSHKYTVDKQAKVIRRIDGVTNAVLLSVIIFLYTWYIYIGQFHDALPIYHCRFATIIFVILFALQRLNVYKKIRALEQWSVTVGSVGTWMAFVVPQPDNFLFPHVTNYTYVIGHLALLSIVFVYLFKWSSRPDFRDWLNMQAFLFVFNIALAIFDRCTGENYGYFTNVPVIESYIGSLAYVWHTLIIVFGYAILLTIFWLFNRAIWQYIHGKQVSA</sequence>
<evidence type="ECO:0000256" key="1">
    <source>
        <dbReference type="SAM" id="Phobius"/>
    </source>
</evidence>
<feature type="transmembrane region" description="Helical" evidence="1">
    <location>
        <begin position="90"/>
        <end position="109"/>
    </location>
</feature>
<feature type="transmembrane region" description="Helical" evidence="1">
    <location>
        <begin position="152"/>
        <end position="170"/>
    </location>
</feature>
<evidence type="ECO:0008006" key="4">
    <source>
        <dbReference type="Google" id="ProtNLM"/>
    </source>
</evidence>
<dbReference type="Proteomes" id="UP000236394">
    <property type="component" value="Unassembled WGS sequence"/>
</dbReference>
<feature type="transmembrane region" description="Helical" evidence="1">
    <location>
        <begin position="64"/>
        <end position="84"/>
    </location>
</feature>
<dbReference type="EMBL" id="NBZD01000001">
    <property type="protein sequence ID" value="PNH19714.1"/>
    <property type="molecule type" value="Genomic_DNA"/>
</dbReference>
<protein>
    <recommendedName>
        <fullName evidence="4">TIGR02206 family protein</fullName>
    </recommendedName>
</protein>
<feature type="transmembrane region" description="Helical" evidence="1">
    <location>
        <begin position="219"/>
        <end position="246"/>
    </location>
</feature>
<accession>A0A2J8B4P2</accession>
<gene>
    <name evidence="2" type="ORF">B7R76_02200</name>
</gene>
<reference evidence="3" key="1">
    <citation type="submission" date="2017-04" db="EMBL/GenBank/DDBJ databases">
        <authorList>
            <person name="Bumgarner R.E."/>
            <person name="Fredricks D.N."/>
            <person name="Srinivasan S."/>
        </authorList>
    </citation>
    <scope>NUCLEOTIDE SEQUENCE [LARGE SCALE GENOMIC DNA]</scope>
    <source>
        <strain evidence="3">KA00405</strain>
    </source>
</reference>
<evidence type="ECO:0000313" key="3">
    <source>
        <dbReference type="Proteomes" id="UP000236394"/>
    </source>
</evidence>
<keyword evidence="1" id="KW-0472">Membrane</keyword>
<proteinExistence type="predicted"/>
<feature type="transmembrane region" description="Helical" evidence="1">
    <location>
        <begin position="121"/>
        <end position="140"/>
    </location>
</feature>
<dbReference type="Pfam" id="PF14808">
    <property type="entry name" value="TMEM164"/>
    <property type="match status" value="1"/>
</dbReference>